<dbReference type="GO" id="GO:0000776">
    <property type="term" value="C:kinetochore"/>
    <property type="evidence" value="ECO:0007669"/>
    <property type="project" value="InterPro"/>
</dbReference>
<evidence type="ECO:0000256" key="4">
    <source>
        <dbReference type="ARBA" id="ARBA00022989"/>
    </source>
</evidence>
<protein>
    <submittedName>
        <fullName evidence="8">Uncharacterized protein</fullName>
    </submittedName>
</protein>
<feature type="transmembrane region" description="Helical" evidence="7">
    <location>
        <begin position="472"/>
        <end position="491"/>
    </location>
</feature>
<keyword evidence="4 7" id="KW-1133">Transmembrane helix</keyword>
<dbReference type="Pfam" id="PF05602">
    <property type="entry name" value="CLPTM1"/>
    <property type="match status" value="1"/>
</dbReference>
<feature type="transmembrane region" description="Helical" evidence="7">
    <location>
        <begin position="497"/>
        <end position="523"/>
    </location>
</feature>
<dbReference type="Pfam" id="PF07778">
    <property type="entry name" value="CENP-I"/>
    <property type="match status" value="1"/>
</dbReference>
<comment type="subcellular location">
    <subcellularLocation>
        <location evidence="1">Membrane</location>
        <topology evidence="1">Multi-pass membrane protein</topology>
    </subcellularLocation>
</comment>
<feature type="compositionally biased region" description="Low complexity" evidence="6">
    <location>
        <begin position="616"/>
        <end position="627"/>
    </location>
</feature>
<keyword evidence="3 7" id="KW-0812">Transmembrane</keyword>
<evidence type="ECO:0000256" key="2">
    <source>
        <dbReference type="ARBA" id="ARBA00009310"/>
    </source>
</evidence>
<evidence type="ECO:0000256" key="1">
    <source>
        <dbReference type="ARBA" id="ARBA00004141"/>
    </source>
</evidence>
<dbReference type="HOGENOM" id="CLU_257948_0_0_1"/>
<comment type="similarity">
    <text evidence="2">Belongs to the CLPTM1 family.</text>
</comment>
<feature type="transmembrane region" description="Helical" evidence="7">
    <location>
        <begin position="374"/>
        <end position="398"/>
    </location>
</feature>
<dbReference type="InterPro" id="IPR008429">
    <property type="entry name" value="CLPTM1"/>
</dbReference>
<feature type="region of interest" description="Disordered" evidence="6">
    <location>
        <begin position="593"/>
        <end position="634"/>
    </location>
</feature>
<keyword evidence="5 7" id="KW-0472">Membrane</keyword>
<reference evidence="9" key="1">
    <citation type="journal article" date="2012" name="BMC Genomics">
        <title>Genome sequence of the necrotrophic fungus Penicillium digitatum, the main postharvest pathogen of citrus.</title>
        <authorList>
            <person name="Marcet-Houben M."/>
            <person name="Ballester A.-R."/>
            <person name="de la Fuente B."/>
            <person name="Harries E."/>
            <person name="Marcos J.F."/>
            <person name="Gonzalez-Candelas L."/>
            <person name="Gabaldon T."/>
        </authorList>
    </citation>
    <scope>NUCLEOTIDE SEQUENCE [LARGE SCALE GENOMIC DNA]</scope>
    <source>
        <strain evidence="9">PHI26 / CECT 20796</strain>
    </source>
</reference>
<proteinExistence type="inferred from homology"/>
<organism evidence="8 9">
    <name type="scientific">Penicillium digitatum (strain PHI26 / CECT 20796)</name>
    <name type="common">Green mold</name>
    <dbReference type="NCBI Taxonomy" id="1170229"/>
    <lineage>
        <taxon>Eukaryota</taxon>
        <taxon>Fungi</taxon>
        <taxon>Dikarya</taxon>
        <taxon>Ascomycota</taxon>
        <taxon>Pezizomycotina</taxon>
        <taxon>Eurotiomycetes</taxon>
        <taxon>Eurotiomycetidae</taxon>
        <taxon>Eurotiales</taxon>
        <taxon>Aspergillaceae</taxon>
        <taxon>Penicillium</taxon>
    </lineage>
</organism>
<dbReference type="EMBL" id="AKCT01000182">
    <property type="protein sequence ID" value="EKV12221.1"/>
    <property type="molecule type" value="Genomic_DNA"/>
</dbReference>
<evidence type="ECO:0000256" key="6">
    <source>
        <dbReference type="SAM" id="MobiDB-lite"/>
    </source>
</evidence>
<evidence type="ECO:0000313" key="9">
    <source>
        <dbReference type="Proteomes" id="UP000009882"/>
    </source>
</evidence>
<dbReference type="OrthoDB" id="378564at2759"/>
<evidence type="ECO:0000256" key="5">
    <source>
        <dbReference type="ARBA" id="ARBA00023136"/>
    </source>
</evidence>
<dbReference type="InParanoid" id="K9GG18"/>
<name>K9GG18_PEND2</name>
<evidence type="ECO:0000256" key="7">
    <source>
        <dbReference type="SAM" id="Phobius"/>
    </source>
</evidence>
<keyword evidence="9" id="KW-1185">Reference proteome</keyword>
<evidence type="ECO:0000313" key="8">
    <source>
        <dbReference type="EMBL" id="EKV12221.1"/>
    </source>
</evidence>
<comment type="caution">
    <text evidence="8">The sequence shown here is derived from an EMBL/GenBank/DDBJ whole genome shotgun (WGS) entry which is preliminary data.</text>
</comment>
<feature type="transmembrane region" description="Helical" evidence="7">
    <location>
        <begin position="341"/>
        <end position="362"/>
    </location>
</feature>
<dbReference type="GO" id="GO:0012505">
    <property type="term" value="C:endomembrane system"/>
    <property type="evidence" value="ECO:0007669"/>
    <property type="project" value="TreeGrafter"/>
</dbReference>
<dbReference type="eggNOG" id="KOG2489">
    <property type="taxonomic scope" value="Eukaryota"/>
</dbReference>
<gene>
    <name evidence="8" type="ORF">PDIG_45460</name>
</gene>
<dbReference type="Proteomes" id="UP000009882">
    <property type="component" value="Unassembled WGS sequence"/>
</dbReference>
<dbReference type="STRING" id="1170229.K9GG18"/>
<dbReference type="InterPro" id="IPR012485">
    <property type="entry name" value="CENP-I"/>
</dbReference>
<dbReference type="CDD" id="cd22647">
    <property type="entry name" value="CTF3_NTD_HEAT"/>
    <property type="match status" value="1"/>
</dbReference>
<dbReference type="PANTHER" id="PTHR21347:SF0">
    <property type="entry name" value="LIPID SCRAMBLASE CLPTM1L"/>
    <property type="match status" value="1"/>
</dbReference>
<dbReference type="GO" id="GO:0016020">
    <property type="term" value="C:membrane"/>
    <property type="evidence" value="ECO:0007669"/>
    <property type="project" value="UniProtKB-SubCell"/>
</dbReference>
<accession>K9GG18</accession>
<evidence type="ECO:0000256" key="3">
    <source>
        <dbReference type="ARBA" id="ARBA00022692"/>
    </source>
</evidence>
<sequence length="1347" mass="152786">MSEQRPRRQEESNSGFKGALQGLGIFLLAQFAINQYMGYKDKTDTPSVNSGGIPAFADRPDPSEIAERSALPEVIAPIWPSDSAVDLRVYVTPSIIVPKFKSSDSILVLDEKNFTLGNYSDTREIDTTIKVPKQVQQNGTLWAHFFLARTGYPLDPAAKDYNTADALHFPRPLNQYLPKKKVKKLKNLLSGPEDEQDQEEDNTPDVSTMSYYHPNFTLSMIPDSGIQNFVQMNPAVRQYVQLERTGARDATGKNGWYYPIAFVNTFWQLKTHMTELNSTVETVPLHITLNNMANWKFNILSSVDEGSKQSSRQAAYGKPPPGGGDGNEWEMVKEILLDTNIWLLCTTGVVTVFHMLFETLAFKNDIAHWRKKKDVVGTSVRTILANVFMQAVIFLYLMDNSENTSWMILGSQGFGILLEFWKITKTVDVRLRPPPATSRLSFLPYVIVFEDKHKLSETEEKTKEYDEIAFRYLYILAVPLLLAYAAYSLVYNTHKSWYSYVIQTLVGSVYAYGFLMMVPSLYINYRLKSVAHMPGKALTYKFLNTFIDDLFAFTVKMPWLHRLATLRDDVIFFVWLYQGWKYKVDYKRVNEFGQGGDSDDEEEPTSAIEGDKEDVATQSSSKATSKSPARSNQPSGLLDAIEHLEAVAFVPPKQRYTDASLLAKTIASNAYESGIPQPVLSRLLKILTTKNNLDQGTVTTLIKNLYPQERIVSKNVTQVVCCLGPSKNKPSPATQALLLRWLILTYDLFEDRTHLAKLYAVLFNYLDMISLRKPLCHLLSLLTRRKHVKPFRIQALMGLIQTAGGEDKELISLLRIFKNFYPEIILGEFGGSRRNSLFFKHPDPEWSSHVKELQDQNMERVQAGQESSFQVVHRGTVKRSRIEVVIPTLQTSRVSHKHTSLEELRDVGHFVDTLDKIELPNQIISTLGDAMAQKYLHLVQSELAHHRLNAWLRNFLEDRLEMLRGDENDEPETLSYVLDFVVEYVSYTKDLPSSIRSFLKSYLQTWNGKDNRDRVFRLLKYISIEPFASLRSEFLSPLESAVLDESLRSRTALLGFYSTLIGQWGVKLRSQPDEKEKSIHLSQIIVHAELLASSILEFSVEDEDKKSKPATISVLGFYRSLSELFSHAPQDARFRLTLPHAQTVYTLAFTPSVVAISTLNSILAVYKSAFEASLNSHVLQAQNSPAYGTDLVGRFNGYVMDMCNVLWRNRALNTEDPNALGCLVPTPTTTALTNYIKDLSEAAKHYDRESAFHINLASIFSLSHHAAFCNLSAACFADLEEDQHVADHCPKLRKPVTQKVLQALEKDGGAKITWQEYRVHMLDWLDAIGCRGTGILMRSTMKALRKE</sequence>
<dbReference type="PANTHER" id="PTHR21347">
    <property type="entry name" value="CLEFT LIP AND PALATE ASSOCIATED TRANSMEMBRANE PROTEIN-RELATED"/>
    <property type="match status" value="1"/>
</dbReference>